<evidence type="ECO:0000256" key="1">
    <source>
        <dbReference type="SAM" id="Phobius"/>
    </source>
</evidence>
<keyword evidence="1" id="KW-0812">Transmembrane</keyword>
<dbReference type="EMBL" id="KZ678134">
    <property type="protein sequence ID" value="PSN68405.1"/>
    <property type="molecule type" value="Genomic_DNA"/>
</dbReference>
<dbReference type="AlphaFoldDB" id="A0A2T2NSI4"/>
<keyword evidence="3" id="KW-1185">Reference proteome</keyword>
<sequence length="105" mass="11556">MQNHRCIKIVIVIATLNSVRQFIFITAILRLMIQFAVSRSQVHSAKEKLINTAWGAARTGISRVVRGRAPDRPIWATLSCGSYGERVDPSSAAAYAQCTSLVILL</sequence>
<keyword evidence="1" id="KW-0472">Membrane</keyword>
<keyword evidence="1" id="KW-1133">Transmembrane helix</keyword>
<name>A0A2T2NSI4_CORCC</name>
<evidence type="ECO:0000313" key="2">
    <source>
        <dbReference type="EMBL" id="PSN68405.1"/>
    </source>
</evidence>
<gene>
    <name evidence="2" type="ORF">BS50DRAFT_363178</name>
</gene>
<reference evidence="2 3" key="1">
    <citation type="journal article" date="2018" name="Front. Microbiol.">
        <title>Genome-Wide Analysis of Corynespora cassiicola Leaf Fall Disease Putative Effectors.</title>
        <authorList>
            <person name="Lopez D."/>
            <person name="Ribeiro S."/>
            <person name="Label P."/>
            <person name="Fumanal B."/>
            <person name="Venisse J.S."/>
            <person name="Kohler A."/>
            <person name="de Oliveira R.R."/>
            <person name="Labutti K."/>
            <person name="Lipzen A."/>
            <person name="Lail K."/>
            <person name="Bauer D."/>
            <person name="Ohm R.A."/>
            <person name="Barry K.W."/>
            <person name="Spatafora J."/>
            <person name="Grigoriev I.V."/>
            <person name="Martin F.M."/>
            <person name="Pujade-Renaud V."/>
        </authorList>
    </citation>
    <scope>NUCLEOTIDE SEQUENCE [LARGE SCALE GENOMIC DNA]</scope>
    <source>
        <strain evidence="2 3">Philippines</strain>
    </source>
</reference>
<evidence type="ECO:0000313" key="3">
    <source>
        <dbReference type="Proteomes" id="UP000240883"/>
    </source>
</evidence>
<accession>A0A2T2NSI4</accession>
<organism evidence="2 3">
    <name type="scientific">Corynespora cassiicola Philippines</name>
    <dbReference type="NCBI Taxonomy" id="1448308"/>
    <lineage>
        <taxon>Eukaryota</taxon>
        <taxon>Fungi</taxon>
        <taxon>Dikarya</taxon>
        <taxon>Ascomycota</taxon>
        <taxon>Pezizomycotina</taxon>
        <taxon>Dothideomycetes</taxon>
        <taxon>Pleosporomycetidae</taxon>
        <taxon>Pleosporales</taxon>
        <taxon>Corynesporascaceae</taxon>
        <taxon>Corynespora</taxon>
    </lineage>
</organism>
<feature type="transmembrane region" description="Helical" evidence="1">
    <location>
        <begin position="9"/>
        <end position="33"/>
    </location>
</feature>
<protein>
    <submittedName>
        <fullName evidence="2">Uncharacterized protein</fullName>
    </submittedName>
</protein>
<proteinExistence type="predicted"/>
<dbReference type="Proteomes" id="UP000240883">
    <property type="component" value="Unassembled WGS sequence"/>
</dbReference>